<evidence type="ECO:0000256" key="3">
    <source>
        <dbReference type="ARBA" id="ARBA00004496"/>
    </source>
</evidence>
<keyword evidence="10" id="KW-0460">Magnesium</keyword>
<evidence type="ECO:0000256" key="1">
    <source>
        <dbReference type="ARBA" id="ARBA00001936"/>
    </source>
</evidence>
<evidence type="ECO:0000256" key="5">
    <source>
        <dbReference type="ARBA" id="ARBA00022563"/>
    </source>
</evidence>
<evidence type="ECO:0000256" key="4">
    <source>
        <dbReference type="ARBA" id="ARBA00022490"/>
    </source>
</evidence>
<evidence type="ECO:0000256" key="10">
    <source>
        <dbReference type="ARBA" id="ARBA00022842"/>
    </source>
</evidence>
<keyword evidence="5" id="KW-0554">One-carbon metabolism</keyword>
<evidence type="ECO:0000256" key="11">
    <source>
        <dbReference type="ARBA" id="ARBA00022958"/>
    </source>
</evidence>
<keyword evidence="4" id="KW-0963">Cytoplasm</keyword>
<dbReference type="InterPro" id="IPR022636">
    <property type="entry name" value="S-AdoMet_synthetase_sfam"/>
</dbReference>
<evidence type="ECO:0000259" key="13">
    <source>
        <dbReference type="Pfam" id="PF02773"/>
    </source>
</evidence>
<dbReference type="GO" id="GO:0005524">
    <property type="term" value="F:ATP binding"/>
    <property type="evidence" value="ECO:0007669"/>
    <property type="project" value="UniProtKB-KW"/>
</dbReference>
<comment type="caution">
    <text evidence="14">The sequence shown here is derived from an EMBL/GenBank/DDBJ whole genome shotgun (WGS) entry which is preliminary data.</text>
</comment>
<protein>
    <recommendedName>
        <fullName evidence="13">S-adenosylmethionine synthetase C-terminal domain-containing protein</fullName>
    </recommendedName>
</protein>
<comment type="cofactor">
    <cofactor evidence="2">
        <name>Co(2+)</name>
        <dbReference type="ChEBI" id="CHEBI:48828"/>
    </cofactor>
</comment>
<dbReference type="PANTHER" id="PTHR11964">
    <property type="entry name" value="S-ADENOSYLMETHIONINE SYNTHETASE"/>
    <property type="match status" value="1"/>
</dbReference>
<dbReference type="GO" id="GO:0006556">
    <property type="term" value="P:S-adenosylmethionine biosynthetic process"/>
    <property type="evidence" value="ECO:0007669"/>
    <property type="project" value="InterPro"/>
</dbReference>
<comment type="cofactor">
    <cofactor evidence="1">
        <name>Mn(2+)</name>
        <dbReference type="ChEBI" id="CHEBI:29035"/>
    </cofactor>
</comment>
<keyword evidence="9" id="KW-0067">ATP-binding</keyword>
<comment type="subcellular location">
    <subcellularLocation>
        <location evidence="3">Cytoplasm</location>
    </subcellularLocation>
</comment>
<evidence type="ECO:0000313" key="15">
    <source>
        <dbReference type="Proteomes" id="UP001367508"/>
    </source>
</evidence>
<keyword evidence="11" id="KW-0630">Potassium</keyword>
<dbReference type="Gene3D" id="3.30.300.10">
    <property type="match status" value="2"/>
</dbReference>
<dbReference type="SUPFAM" id="SSF55973">
    <property type="entry name" value="S-adenosylmethionine synthetase"/>
    <property type="match status" value="2"/>
</dbReference>
<accession>A0AAN9LTX0</accession>
<evidence type="ECO:0000256" key="6">
    <source>
        <dbReference type="ARBA" id="ARBA00022679"/>
    </source>
</evidence>
<keyword evidence="15" id="KW-1185">Reference proteome</keyword>
<keyword evidence="6" id="KW-0808">Transferase</keyword>
<dbReference type="GO" id="GO:0046872">
    <property type="term" value="F:metal ion binding"/>
    <property type="evidence" value="ECO:0007669"/>
    <property type="project" value="UniProtKB-KW"/>
</dbReference>
<dbReference type="Pfam" id="PF02773">
    <property type="entry name" value="S-AdoMet_synt_C"/>
    <property type="match status" value="1"/>
</dbReference>
<dbReference type="EMBL" id="JAYMYQ010000004">
    <property type="protein sequence ID" value="KAK7339443.1"/>
    <property type="molecule type" value="Genomic_DNA"/>
</dbReference>
<dbReference type="AlphaFoldDB" id="A0AAN9LTX0"/>
<dbReference type="Proteomes" id="UP001367508">
    <property type="component" value="Unassembled WGS sequence"/>
</dbReference>
<evidence type="ECO:0000256" key="7">
    <source>
        <dbReference type="ARBA" id="ARBA00022723"/>
    </source>
</evidence>
<keyword evidence="8" id="KW-0547">Nucleotide-binding</keyword>
<organism evidence="14 15">
    <name type="scientific">Canavalia gladiata</name>
    <name type="common">Sword bean</name>
    <name type="synonym">Dolichos gladiatus</name>
    <dbReference type="NCBI Taxonomy" id="3824"/>
    <lineage>
        <taxon>Eukaryota</taxon>
        <taxon>Viridiplantae</taxon>
        <taxon>Streptophyta</taxon>
        <taxon>Embryophyta</taxon>
        <taxon>Tracheophyta</taxon>
        <taxon>Spermatophyta</taxon>
        <taxon>Magnoliopsida</taxon>
        <taxon>eudicotyledons</taxon>
        <taxon>Gunneridae</taxon>
        <taxon>Pentapetalae</taxon>
        <taxon>rosids</taxon>
        <taxon>fabids</taxon>
        <taxon>Fabales</taxon>
        <taxon>Fabaceae</taxon>
        <taxon>Papilionoideae</taxon>
        <taxon>50 kb inversion clade</taxon>
        <taxon>NPAAA clade</taxon>
        <taxon>indigoferoid/millettioid clade</taxon>
        <taxon>Phaseoleae</taxon>
        <taxon>Canavalia</taxon>
    </lineage>
</organism>
<feature type="domain" description="S-adenosylmethionine synthetase C-terminal" evidence="13">
    <location>
        <begin position="102"/>
        <end position="223"/>
    </location>
</feature>
<evidence type="ECO:0000256" key="12">
    <source>
        <dbReference type="ARBA" id="ARBA00023285"/>
    </source>
</evidence>
<dbReference type="InterPro" id="IPR022630">
    <property type="entry name" value="S-AdoMet_synt_C"/>
</dbReference>
<evidence type="ECO:0000256" key="9">
    <source>
        <dbReference type="ARBA" id="ARBA00022840"/>
    </source>
</evidence>
<dbReference type="InterPro" id="IPR002133">
    <property type="entry name" value="S-AdoMet_synthetase"/>
</dbReference>
<gene>
    <name evidence="14" type="ORF">VNO77_20111</name>
</gene>
<keyword evidence="7" id="KW-0479">Metal-binding</keyword>
<keyword evidence="12" id="KW-0170">Cobalt</keyword>
<evidence type="ECO:0000256" key="2">
    <source>
        <dbReference type="ARBA" id="ARBA00001941"/>
    </source>
</evidence>
<dbReference type="GO" id="GO:0006730">
    <property type="term" value="P:one-carbon metabolic process"/>
    <property type="evidence" value="ECO:0007669"/>
    <property type="project" value="UniProtKB-KW"/>
</dbReference>
<sequence>MTMELSANEKENDIEVKNHGVVRDTVRKDPETMVEIASCPININSCDFSLLLHFRVYNFFDSEGMRMNHRDLQISKKFDAHLTEVLKNGTCPWLRLDGKTQVTIEYYNNKGAHSGGTFSGKDPTKIDRSDAYMVRQASKNIVASGLARRCMMQVSSAIGVHEPLFGFVDSYDTGKIPNKEILHIVKENFDFKPGISPSTLISRGGGNNNFLKTVAYGHFGRDDPDFT</sequence>
<proteinExistence type="predicted"/>
<evidence type="ECO:0000256" key="8">
    <source>
        <dbReference type="ARBA" id="ARBA00022741"/>
    </source>
</evidence>
<name>A0AAN9LTX0_CANGL</name>
<dbReference type="GO" id="GO:0004478">
    <property type="term" value="F:methionine adenosyltransferase activity"/>
    <property type="evidence" value="ECO:0007669"/>
    <property type="project" value="InterPro"/>
</dbReference>
<dbReference type="GO" id="GO:0005737">
    <property type="term" value="C:cytoplasm"/>
    <property type="evidence" value="ECO:0007669"/>
    <property type="project" value="UniProtKB-SubCell"/>
</dbReference>
<evidence type="ECO:0000313" key="14">
    <source>
        <dbReference type="EMBL" id="KAK7339443.1"/>
    </source>
</evidence>
<reference evidence="14 15" key="1">
    <citation type="submission" date="2024-01" db="EMBL/GenBank/DDBJ databases">
        <title>The genomes of 5 underutilized Papilionoideae crops provide insights into root nodulation and disease resistanc.</title>
        <authorList>
            <person name="Jiang F."/>
        </authorList>
    </citation>
    <scope>NUCLEOTIDE SEQUENCE [LARGE SCALE GENOMIC DNA]</scope>
    <source>
        <strain evidence="14">LVBAO_FW01</strain>
        <tissue evidence="14">Leaves</tissue>
    </source>
</reference>